<evidence type="ECO:0000256" key="2">
    <source>
        <dbReference type="ARBA" id="ARBA00004173"/>
    </source>
</evidence>
<dbReference type="InterPro" id="IPR019605">
    <property type="entry name" value="Misato_II_tubulin-like"/>
</dbReference>
<dbReference type="InterPro" id="IPR036525">
    <property type="entry name" value="Tubulin/FtsZ_GTPase_sf"/>
</dbReference>
<dbReference type="InterPro" id="IPR049942">
    <property type="entry name" value="DML1/Misato"/>
</dbReference>
<dbReference type="PANTHER" id="PTHR13391">
    <property type="entry name" value="MITOCHONDRIAL DISTRIBUTION REGULATOR MISATO"/>
    <property type="match status" value="1"/>
</dbReference>
<comment type="similarity">
    <text evidence="3">Belongs to the misato family.</text>
</comment>
<comment type="caution">
    <text evidence="7">The sequence shown here is derived from an EMBL/GenBank/DDBJ whole genome shotgun (WGS) entry which is preliminary data.</text>
</comment>
<evidence type="ECO:0000256" key="1">
    <source>
        <dbReference type="ARBA" id="ARBA00003757"/>
    </source>
</evidence>
<evidence type="ECO:0000259" key="6">
    <source>
        <dbReference type="Pfam" id="PF14881"/>
    </source>
</evidence>
<dbReference type="SUPFAM" id="SSF52490">
    <property type="entry name" value="Tubulin nucleotide-binding domain-like"/>
    <property type="match status" value="1"/>
</dbReference>
<comment type="function">
    <text evidence="1">Involved in the partitioning of the mitochondrial organelle and mitochondrial DNA (mtDNA) inheritance.</text>
</comment>
<evidence type="ECO:0000256" key="3">
    <source>
        <dbReference type="ARBA" id="ARBA00008507"/>
    </source>
</evidence>
<feature type="domain" description="Misato Segment II tubulin-like" evidence="5">
    <location>
        <begin position="2"/>
        <end position="118"/>
    </location>
</feature>
<gene>
    <name evidence="7" type="ORF">CPB84DRAFT_1683474</name>
</gene>
<dbReference type="GO" id="GO:0005739">
    <property type="term" value="C:mitochondrion"/>
    <property type="evidence" value="ECO:0007669"/>
    <property type="project" value="UniProtKB-SubCell"/>
</dbReference>
<dbReference type="InterPro" id="IPR029209">
    <property type="entry name" value="DML1/Misato_tubulin"/>
</dbReference>
<dbReference type="GO" id="GO:0007005">
    <property type="term" value="P:mitochondrion organization"/>
    <property type="evidence" value="ECO:0007669"/>
    <property type="project" value="InterPro"/>
</dbReference>
<dbReference type="PANTHER" id="PTHR13391:SF0">
    <property type="entry name" value="PROTEIN MISATO HOMOLOG 1"/>
    <property type="match status" value="1"/>
</dbReference>
<dbReference type="Gene3D" id="3.40.50.1440">
    <property type="entry name" value="Tubulin/FtsZ, GTPase domain"/>
    <property type="match status" value="1"/>
</dbReference>
<accession>A0A9P5NLG4</accession>
<sequence>MKEILYIQAGELSNYTGTHFWNTQESYLQADELQVSEIASNISFSETIDAEACRGRATLSPRLLLFDRKSNFGTLGKANALGAIAADEDQSNLPLWGGHSVEYRQSPITKSSYHKQLEDEEEVRTTPSKGIGDVRYWSDFNRLYYLPKSLQQLPDVPDWETTSLDWNQGQELFTRFNEGSELMEGDLRLLVEECDHMQGIQLMNDTDTFGGFMSSFLAYFRDEYQKLPSFTFPLLSGALSSKYDWDEVKRAKRIVNEALYLRTLNELSSLNIPMEHPALWPGSVWASPLNFPSSSIYHQAAILSAHIETCTLPFRLNPNHQDIASVSALLKWRGTSPFAELHGIFPLRRLLISLTS</sequence>
<reference evidence="7" key="1">
    <citation type="submission" date="2020-11" db="EMBL/GenBank/DDBJ databases">
        <authorList>
            <consortium name="DOE Joint Genome Institute"/>
            <person name="Ahrendt S."/>
            <person name="Riley R."/>
            <person name="Andreopoulos W."/>
            <person name="LaButti K."/>
            <person name="Pangilinan J."/>
            <person name="Ruiz-duenas F.J."/>
            <person name="Barrasa J.M."/>
            <person name="Sanchez-Garcia M."/>
            <person name="Camarero S."/>
            <person name="Miyauchi S."/>
            <person name="Serrano A."/>
            <person name="Linde D."/>
            <person name="Babiker R."/>
            <person name="Drula E."/>
            <person name="Ayuso-Fernandez I."/>
            <person name="Pacheco R."/>
            <person name="Padilla G."/>
            <person name="Ferreira P."/>
            <person name="Barriuso J."/>
            <person name="Kellner H."/>
            <person name="Castanera R."/>
            <person name="Alfaro M."/>
            <person name="Ramirez L."/>
            <person name="Pisabarro A.G."/>
            <person name="Kuo A."/>
            <person name="Tritt A."/>
            <person name="Lipzen A."/>
            <person name="He G."/>
            <person name="Yan M."/>
            <person name="Ng V."/>
            <person name="Cullen D."/>
            <person name="Martin F."/>
            <person name="Rosso M.-N."/>
            <person name="Henrissat B."/>
            <person name="Hibbett D."/>
            <person name="Martinez A.T."/>
            <person name="Grigoriev I.V."/>
        </authorList>
    </citation>
    <scope>NUCLEOTIDE SEQUENCE</scope>
    <source>
        <strain evidence="7">AH 44721</strain>
    </source>
</reference>
<dbReference type="Proteomes" id="UP000724874">
    <property type="component" value="Unassembled WGS sequence"/>
</dbReference>
<evidence type="ECO:0000259" key="5">
    <source>
        <dbReference type="Pfam" id="PF10644"/>
    </source>
</evidence>
<evidence type="ECO:0000313" key="7">
    <source>
        <dbReference type="EMBL" id="KAF8890836.1"/>
    </source>
</evidence>
<proteinExistence type="inferred from homology"/>
<evidence type="ECO:0000256" key="4">
    <source>
        <dbReference type="ARBA" id="ARBA00023128"/>
    </source>
</evidence>
<dbReference type="EMBL" id="JADNYJ010000074">
    <property type="protein sequence ID" value="KAF8890836.1"/>
    <property type="molecule type" value="Genomic_DNA"/>
</dbReference>
<keyword evidence="8" id="KW-1185">Reference proteome</keyword>
<dbReference type="OrthoDB" id="271881at2759"/>
<feature type="domain" description="DML1/Misato tubulin" evidence="6">
    <location>
        <begin position="132"/>
        <end position="316"/>
    </location>
</feature>
<name>A0A9P5NLG4_GYMJU</name>
<protein>
    <submittedName>
        <fullName evidence="7">Tubulin domain-containing protein</fullName>
    </submittedName>
</protein>
<organism evidence="7 8">
    <name type="scientific">Gymnopilus junonius</name>
    <name type="common">Spectacular rustgill mushroom</name>
    <name type="synonym">Gymnopilus spectabilis subsp. junonius</name>
    <dbReference type="NCBI Taxonomy" id="109634"/>
    <lineage>
        <taxon>Eukaryota</taxon>
        <taxon>Fungi</taxon>
        <taxon>Dikarya</taxon>
        <taxon>Basidiomycota</taxon>
        <taxon>Agaricomycotina</taxon>
        <taxon>Agaricomycetes</taxon>
        <taxon>Agaricomycetidae</taxon>
        <taxon>Agaricales</taxon>
        <taxon>Agaricineae</taxon>
        <taxon>Hymenogastraceae</taxon>
        <taxon>Gymnopilus</taxon>
    </lineage>
</organism>
<dbReference type="Pfam" id="PF14881">
    <property type="entry name" value="Tubulin_3"/>
    <property type="match status" value="1"/>
</dbReference>
<keyword evidence="4" id="KW-0496">Mitochondrion</keyword>
<dbReference type="Pfam" id="PF10644">
    <property type="entry name" value="Misat_Tub_SegII"/>
    <property type="match status" value="1"/>
</dbReference>
<dbReference type="AlphaFoldDB" id="A0A9P5NLG4"/>
<comment type="subcellular location">
    <subcellularLocation>
        <location evidence="2">Mitochondrion</location>
    </subcellularLocation>
</comment>
<evidence type="ECO:0000313" key="8">
    <source>
        <dbReference type="Proteomes" id="UP000724874"/>
    </source>
</evidence>